<dbReference type="Pfam" id="PF00156">
    <property type="entry name" value="Pribosyltran"/>
    <property type="match status" value="1"/>
</dbReference>
<evidence type="ECO:0000256" key="1">
    <source>
        <dbReference type="ARBA" id="ARBA00008007"/>
    </source>
</evidence>
<evidence type="ECO:0000259" key="2">
    <source>
        <dbReference type="Pfam" id="PF00156"/>
    </source>
</evidence>
<dbReference type="Proteomes" id="UP000179279">
    <property type="component" value="Unassembled WGS sequence"/>
</dbReference>
<dbReference type="Gene3D" id="3.40.50.2020">
    <property type="match status" value="1"/>
</dbReference>
<comment type="caution">
    <text evidence="3">The sequence shown here is derived from an EMBL/GenBank/DDBJ whole genome shotgun (WGS) entry which is preliminary data.</text>
</comment>
<protein>
    <recommendedName>
        <fullName evidence="2">Phosphoribosyltransferase domain-containing protein</fullName>
    </recommendedName>
</protein>
<comment type="similarity">
    <text evidence="1">Belongs to the ComF/GntX family.</text>
</comment>
<gene>
    <name evidence="3" type="ORF">A3A57_03170</name>
</gene>
<sequence>MNLLDLIFPKRCVACGKVGSYLCSEDEKKIRNGSSFCPICLKNSIAGTTHAKCKKVLNLDGLICLFHYSSPVKEMIHELKYRLVRDIWETLLNEIVKSEKLKELEFKGFTLIPTPLSEKRKAWRGFNQAEILGAKIANRLKVGFDPNTLKKIKETKPQVKLQKSQRIKQVAHAFKSTDVKGRDFLLFDDVWTTGATMKAAAAALKRKGA</sequence>
<dbReference type="PANTHER" id="PTHR47505">
    <property type="entry name" value="DNA UTILIZATION PROTEIN YHGH"/>
    <property type="match status" value="1"/>
</dbReference>
<feature type="non-terminal residue" evidence="3">
    <location>
        <position position="209"/>
    </location>
</feature>
<proteinExistence type="inferred from homology"/>
<dbReference type="SUPFAM" id="SSF53271">
    <property type="entry name" value="PRTase-like"/>
    <property type="match status" value="1"/>
</dbReference>
<dbReference type="InterPro" id="IPR051910">
    <property type="entry name" value="ComF/GntX_DNA_util-trans"/>
</dbReference>
<reference evidence="3 4" key="1">
    <citation type="journal article" date="2016" name="Nat. Commun.">
        <title>Thousands of microbial genomes shed light on interconnected biogeochemical processes in an aquifer system.</title>
        <authorList>
            <person name="Anantharaman K."/>
            <person name="Brown C.T."/>
            <person name="Hug L.A."/>
            <person name="Sharon I."/>
            <person name="Castelle C.J."/>
            <person name="Probst A.J."/>
            <person name="Thomas B.C."/>
            <person name="Singh A."/>
            <person name="Wilkins M.J."/>
            <person name="Karaoz U."/>
            <person name="Brodie E.L."/>
            <person name="Williams K.H."/>
            <person name="Hubbard S.S."/>
            <person name="Banfield J.F."/>
        </authorList>
    </citation>
    <scope>NUCLEOTIDE SEQUENCE [LARGE SCALE GENOMIC DNA]</scope>
</reference>
<dbReference type="AlphaFoldDB" id="A0A1G1WYL7"/>
<organism evidence="3 4">
    <name type="scientific">Candidatus Woykebacteria bacterium RIFCSPLOWO2_01_FULL_41_12</name>
    <dbReference type="NCBI Taxonomy" id="1802604"/>
    <lineage>
        <taxon>Bacteria</taxon>
        <taxon>Candidatus Woykeibacteriota</taxon>
    </lineage>
</organism>
<accession>A0A1G1WYL7</accession>
<dbReference type="EMBL" id="MHDA01000003">
    <property type="protein sequence ID" value="OGY32858.1"/>
    <property type="molecule type" value="Genomic_DNA"/>
</dbReference>
<dbReference type="PANTHER" id="PTHR47505:SF1">
    <property type="entry name" value="DNA UTILIZATION PROTEIN YHGH"/>
    <property type="match status" value="1"/>
</dbReference>
<evidence type="ECO:0000313" key="3">
    <source>
        <dbReference type="EMBL" id="OGY32858.1"/>
    </source>
</evidence>
<dbReference type="InterPro" id="IPR029057">
    <property type="entry name" value="PRTase-like"/>
</dbReference>
<feature type="domain" description="Phosphoribosyltransferase" evidence="2">
    <location>
        <begin position="131"/>
        <end position="209"/>
    </location>
</feature>
<evidence type="ECO:0000313" key="4">
    <source>
        <dbReference type="Proteomes" id="UP000179279"/>
    </source>
</evidence>
<dbReference type="InterPro" id="IPR000836">
    <property type="entry name" value="PRTase_dom"/>
</dbReference>
<name>A0A1G1WYL7_9BACT</name>